<comment type="caution">
    <text evidence="2">The sequence shown here is derived from an EMBL/GenBank/DDBJ whole genome shotgun (WGS) entry which is preliminary data.</text>
</comment>
<proteinExistence type="predicted"/>
<evidence type="ECO:0000313" key="2">
    <source>
        <dbReference type="EMBL" id="KAF4452301.1"/>
    </source>
</evidence>
<dbReference type="Proteomes" id="UP000605986">
    <property type="component" value="Unassembled WGS sequence"/>
</dbReference>
<feature type="region of interest" description="Disordered" evidence="1">
    <location>
        <begin position="53"/>
        <end position="108"/>
    </location>
</feature>
<keyword evidence="3" id="KW-1185">Reference proteome</keyword>
<dbReference type="EMBL" id="JAADJG010000192">
    <property type="protein sequence ID" value="KAF4452301.1"/>
    <property type="molecule type" value="Genomic_DNA"/>
</dbReference>
<organism evidence="2 3">
    <name type="scientific">Fusarium austroafricanum</name>
    <dbReference type="NCBI Taxonomy" id="2364996"/>
    <lineage>
        <taxon>Eukaryota</taxon>
        <taxon>Fungi</taxon>
        <taxon>Dikarya</taxon>
        <taxon>Ascomycota</taxon>
        <taxon>Pezizomycotina</taxon>
        <taxon>Sordariomycetes</taxon>
        <taxon>Hypocreomycetidae</taxon>
        <taxon>Hypocreales</taxon>
        <taxon>Nectriaceae</taxon>
        <taxon>Fusarium</taxon>
        <taxon>Fusarium concolor species complex</taxon>
    </lineage>
</organism>
<name>A0A8H4KL68_9HYPO</name>
<sequence length="108" mass="11876">MHSSKKLTGNADGSDDEAWDPIEDMEDDQRHRYIDLIKYFLWMELDDLSYGKNATADASSSISAEKSVPAEEEPKAPAKKLKNKKKNKAKDNAISSSAPGQDDEASTG</sequence>
<evidence type="ECO:0000256" key="1">
    <source>
        <dbReference type="SAM" id="MobiDB-lite"/>
    </source>
</evidence>
<evidence type="ECO:0000313" key="3">
    <source>
        <dbReference type="Proteomes" id="UP000605986"/>
    </source>
</evidence>
<feature type="compositionally biased region" description="Basic residues" evidence="1">
    <location>
        <begin position="77"/>
        <end position="88"/>
    </location>
</feature>
<accession>A0A8H4KL68</accession>
<feature type="compositionally biased region" description="Acidic residues" evidence="1">
    <location>
        <begin position="13"/>
        <end position="27"/>
    </location>
</feature>
<dbReference type="AlphaFoldDB" id="A0A8H4KL68"/>
<protein>
    <submittedName>
        <fullName evidence="2">Mfs allantoate protein</fullName>
    </submittedName>
</protein>
<dbReference type="OrthoDB" id="5326588at2759"/>
<gene>
    <name evidence="2" type="ORF">F53441_4819</name>
</gene>
<reference evidence="2" key="1">
    <citation type="submission" date="2020-01" db="EMBL/GenBank/DDBJ databases">
        <title>Identification and distribution of gene clusters putatively required for synthesis of sphingolipid metabolism inhibitors in phylogenetically diverse species of the filamentous fungus Fusarium.</title>
        <authorList>
            <person name="Kim H.-S."/>
            <person name="Busman M."/>
            <person name="Brown D.W."/>
            <person name="Divon H."/>
            <person name="Uhlig S."/>
            <person name="Proctor R.H."/>
        </authorList>
    </citation>
    <scope>NUCLEOTIDE SEQUENCE</scope>
    <source>
        <strain evidence="2">NRRL 53441</strain>
    </source>
</reference>
<feature type="region of interest" description="Disordered" evidence="1">
    <location>
        <begin position="1"/>
        <end position="27"/>
    </location>
</feature>